<gene>
    <name evidence="1" type="ORF">HNP48_006156</name>
</gene>
<evidence type="ECO:0000313" key="1">
    <source>
        <dbReference type="EMBL" id="MBB6563436.1"/>
    </source>
</evidence>
<dbReference type="RefSeq" id="WP_184864480.1">
    <property type="nucleotide sequence ID" value="NZ_JACHLK010000019.1"/>
</dbReference>
<keyword evidence="2" id="KW-1185">Reference proteome</keyword>
<protein>
    <submittedName>
        <fullName evidence="1">Uncharacterized protein</fullName>
    </submittedName>
</protein>
<dbReference type="AlphaFoldDB" id="A0A7X0PL77"/>
<sequence length="101" mass="11176">MTENRISVDFNEMLAPDLVLLSKTDFREDSSGKTVHLSEGLLVYIYEADIDDDGLPDNLIAQGLVERRPDGVNWGRVAKWCCRIDGGGVKHESDVRAAGRS</sequence>
<comment type="caution">
    <text evidence="1">The sequence shown here is derived from an EMBL/GenBank/DDBJ whole genome shotgun (WGS) entry which is preliminary data.</text>
</comment>
<proteinExistence type="predicted"/>
<name>A0A7X0PL77_9BURK</name>
<accession>A0A7X0PL77</accession>
<dbReference type="Proteomes" id="UP000575083">
    <property type="component" value="Unassembled WGS sequence"/>
</dbReference>
<organism evidence="1 2">
    <name type="scientific">Acidovorax soli</name>
    <dbReference type="NCBI Taxonomy" id="592050"/>
    <lineage>
        <taxon>Bacteria</taxon>
        <taxon>Pseudomonadati</taxon>
        <taxon>Pseudomonadota</taxon>
        <taxon>Betaproteobacteria</taxon>
        <taxon>Burkholderiales</taxon>
        <taxon>Comamonadaceae</taxon>
        <taxon>Acidovorax</taxon>
    </lineage>
</organism>
<reference evidence="1 2" key="1">
    <citation type="submission" date="2020-08" db="EMBL/GenBank/DDBJ databases">
        <title>Functional genomics of gut bacteria from endangered species of beetles.</title>
        <authorList>
            <person name="Carlos-Shanley C."/>
        </authorList>
    </citation>
    <scope>NUCLEOTIDE SEQUENCE [LARGE SCALE GENOMIC DNA]</scope>
    <source>
        <strain evidence="1 2">S00198</strain>
    </source>
</reference>
<evidence type="ECO:0000313" key="2">
    <source>
        <dbReference type="Proteomes" id="UP000575083"/>
    </source>
</evidence>
<dbReference type="EMBL" id="JACHLK010000019">
    <property type="protein sequence ID" value="MBB6563436.1"/>
    <property type="molecule type" value="Genomic_DNA"/>
</dbReference>